<evidence type="ECO:0000256" key="1">
    <source>
        <dbReference type="ARBA" id="ARBA00010605"/>
    </source>
</evidence>
<dbReference type="AlphaFoldDB" id="A6DQM2"/>
<dbReference type="SUPFAM" id="SSF55653">
    <property type="entry name" value="Ribosomal protein L9 C-domain"/>
    <property type="match status" value="1"/>
</dbReference>
<protein>
    <recommendedName>
        <fullName evidence="6 7">Large ribosomal subunit protein bL9</fullName>
    </recommendedName>
</protein>
<evidence type="ECO:0000313" key="10">
    <source>
        <dbReference type="Proteomes" id="UP000004947"/>
    </source>
</evidence>
<dbReference type="Pfam" id="PF03948">
    <property type="entry name" value="Ribosomal_L9_C"/>
    <property type="match status" value="1"/>
</dbReference>
<dbReference type="EMBL" id="ABCK01000020">
    <property type="protein sequence ID" value="EDM26103.1"/>
    <property type="molecule type" value="Genomic_DNA"/>
</dbReference>
<dbReference type="HAMAP" id="MF_00503">
    <property type="entry name" value="Ribosomal_bL9"/>
    <property type="match status" value="1"/>
</dbReference>
<evidence type="ECO:0000256" key="2">
    <source>
        <dbReference type="ARBA" id="ARBA00022730"/>
    </source>
</evidence>
<dbReference type="SUPFAM" id="SSF55658">
    <property type="entry name" value="L9 N-domain-like"/>
    <property type="match status" value="1"/>
</dbReference>
<dbReference type="InterPro" id="IPR020594">
    <property type="entry name" value="Ribosomal_bL9_bac/chp"/>
</dbReference>
<evidence type="ECO:0000256" key="5">
    <source>
        <dbReference type="ARBA" id="ARBA00023274"/>
    </source>
</evidence>
<evidence type="ECO:0000259" key="8">
    <source>
        <dbReference type="PROSITE" id="PS00651"/>
    </source>
</evidence>
<dbReference type="RefSeq" id="WP_007280149.1">
    <property type="nucleotide sequence ID" value="NZ_ABCK01000020.1"/>
</dbReference>
<dbReference type="STRING" id="313628.LNTAR_04616"/>
<evidence type="ECO:0000256" key="7">
    <source>
        <dbReference type="HAMAP-Rule" id="MF_00503"/>
    </source>
</evidence>
<dbReference type="InterPro" id="IPR020070">
    <property type="entry name" value="Ribosomal_bL9_N"/>
</dbReference>
<dbReference type="NCBIfam" id="TIGR00158">
    <property type="entry name" value="L9"/>
    <property type="match status" value="1"/>
</dbReference>
<dbReference type="eggNOG" id="COG0359">
    <property type="taxonomic scope" value="Bacteria"/>
</dbReference>
<keyword evidence="5 7" id="KW-0687">Ribonucleoprotein</keyword>
<reference evidence="9 10" key="1">
    <citation type="journal article" date="2010" name="J. Bacteriol.">
        <title>Genome sequence of Lentisphaera araneosa HTCC2155T, the type species of the order Lentisphaerales in the phylum Lentisphaerae.</title>
        <authorList>
            <person name="Thrash J.C."/>
            <person name="Cho J.C."/>
            <person name="Vergin K.L."/>
            <person name="Morris R.M."/>
            <person name="Giovannoni S.J."/>
        </authorList>
    </citation>
    <scope>NUCLEOTIDE SEQUENCE [LARGE SCALE GENOMIC DNA]</scope>
    <source>
        <strain evidence="9 10">HTCC2155</strain>
    </source>
</reference>
<keyword evidence="3 7" id="KW-0694">RNA-binding</keyword>
<evidence type="ECO:0000256" key="6">
    <source>
        <dbReference type="ARBA" id="ARBA00035292"/>
    </source>
</evidence>
<dbReference type="Gene3D" id="3.40.5.10">
    <property type="entry name" value="Ribosomal protein L9, N-terminal domain"/>
    <property type="match status" value="1"/>
</dbReference>
<feature type="domain" description="Ribosomal protein L9" evidence="8">
    <location>
        <begin position="15"/>
        <end position="42"/>
    </location>
</feature>
<keyword evidence="2 7" id="KW-0699">rRNA-binding</keyword>
<dbReference type="Pfam" id="PF01281">
    <property type="entry name" value="Ribosomal_L9_N"/>
    <property type="match status" value="1"/>
</dbReference>
<evidence type="ECO:0000256" key="4">
    <source>
        <dbReference type="ARBA" id="ARBA00022980"/>
    </source>
</evidence>
<dbReference type="GO" id="GO:1990904">
    <property type="term" value="C:ribonucleoprotein complex"/>
    <property type="evidence" value="ECO:0007669"/>
    <property type="project" value="UniProtKB-KW"/>
</dbReference>
<keyword evidence="10" id="KW-1185">Reference proteome</keyword>
<name>A6DQM2_9BACT</name>
<dbReference type="Proteomes" id="UP000004947">
    <property type="component" value="Unassembled WGS sequence"/>
</dbReference>
<organism evidence="9 10">
    <name type="scientific">Lentisphaera araneosa HTCC2155</name>
    <dbReference type="NCBI Taxonomy" id="313628"/>
    <lineage>
        <taxon>Bacteria</taxon>
        <taxon>Pseudomonadati</taxon>
        <taxon>Lentisphaerota</taxon>
        <taxon>Lentisphaeria</taxon>
        <taxon>Lentisphaerales</taxon>
        <taxon>Lentisphaeraceae</taxon>
        <taxon>Lentisphaera</taxon>
    </lineage>
</organism>
<sequence length="149" mass="16056">MAIEVVLLDNIEKLGKVGDTVKVANGYARNFLFPRDLAVHASQAVLKQIEARRAKVAEVHAAEVAVAQELAAKINETSITIPMQAGEDDKLFGSVTVTEIHDLLAKDGIEVDRRKIAVGEAIKTLGVHEVSVKVHAEVSATLKVWVVKA</sequence>
<keyword evidence="4 7" id="KW-0689">Ribosomal protein</keyword>
<dbReference type="GO" id="GO:0006412">
    <property type="term" value="P:translation"/>
    <property type="evidence" value="ECO:0007669"/>
    <property type="project" value="UniProtKB-UniRule"/>
</dbReference>
<dbReference type="GO" id="GO:0019843">
    <property type="term" value="F:rRNA binding"/>
    <property type="evidence" value="ECO:0007669"/>
    <property type="project" value="UniProtKB-UniRule"/>
</dbReference>
<dbReference type="PROSITE" id="PS00651">
    <property type="entry name" value="RIBOSOMAL_L9"/>
    <property type="match status" value="1"/>
</dbReference>
<evidence type="ECO:0000256" key="3">
    <source>
        <dbReference type="ARBA" id="ARBA00022884"/>
    </source>
</evidence>
<dbReference type="PANTHER" id="PTHR21368">
    <property type="entry name" value="50S RIBOSOMAL PROTEIN L9"/>
    <property type="match status" value="1"/>
</dbReference>
<dbReference type="GO" id="GO:0005840">
    <property type="term" value="C:ribosome"/>
    <property type="evidence" value="ECO:0007669"/>
    <property type="project" value="UniProtKB-KW"/>
</dbReference>
<accession>A6DQM2</accession>
<dbReference type="InterPro" id="IPR000244">
    <property type="entry name" value="Ribosomal_bL9"/>
</dbReference>
<dbReference type="GO" id="GO:0003735">
    <property type="term" value="F:structural constituent of ribosome"/>
    <property type="evidence" value="ECO:0007669"/>
    <property type="project" value="InterPro"/>
</dbReference>
<dbReference type="InterPro" id="IPR036935">
    <property type="entry name" value="Ribosomal_bL9_N_sf"/>
</dbReference>
<dbReference type="InterPro" id="IPR036791">
    <property type="entry name" value="Ribosomal_bL9_C_sf"/>
</dbReference>
<dbReference type="InterPro" id="IPR009027">
    <property type="entry name" value="Ribosomal_bL9/RNase_H1_N"/>
</dbReference>
<gene>
    <name evidence="7" type="primary">rplI</name>
    <name evidence="9" type="ORF">LNTAR_04616</name>
</gene>
<proteinExistence type="inferred from homology"/>
<comment type="function">
    <text evidence="7">Binds to the 23S rRNA.</text>
</comment>
<dbReference type="InterPro" id="IPR020069">
    <property type="entry name" value="Ribosomal_bL9_C"/>
</dbReference>
<comment type="caution">
    <text evidence="9">The sequence shown here is derived from an EMBL/GenBank/DDBJ whole genome shotgun (WGS) entry which is preliminary data.</text>
</comment>
<evidence type="ECO:0000313" key="9">
    <source>
        <dbReference type="EMBL" id="EDM26103.1"/>
    </source>
</evidence>
<comment type="similarity">
    <text evidence="1 7">Belongs to the bacterial ribosomal protein bL9 family.</text>
</comment>
<dbReference type="Gene3D" id="3.10.430.100">
    <property type="entry name" value="Ribosomal protein L9, C-terminal domain"/>
    <property type="match status" value="1"/>
</dbReference>